<organism evidence="2">
    <name type="scientific">Laccaria bicolor (strain S238N-H82 / ATCC MYA-4686)</name>
    <name type="common">Bicoloured deceiver</name>
    <name type="synonym">Laccaria laccata var. bicolor</name>
    <dbReference type="NCBI Taxonomy" id="486041"/>
    <lineage>
        <taxon>Eukaryota</taxon>
        <taxon>Fungi</taxon>
        <taxon>Dikarya</taxon>
        <taxon>Basidiomycota</taxon>
        <taxon>Agaricomycotina</taxon>
        <taxon>Agaricomycetes</taxon>
        <taxon>Agaricomycetidae</taxon>
        <taxon>Agaricales</taxon>
        <taxon>Agaricineae</taxon>
        <taxon>Hydnangiaceae</taxon>
        <taxon>Laccaria</taxon>
    </lineage>
</organism>
<dbReference type="KEGG" id="lbc:LACBIDRAFT_295928"/>
<reference evidence="1 2" key="1">
    <citation type="journal article" date="2008" name="Nature">
        <title>The genome of Laccaria bicolor provides insights into mycorrhizal symbiosis.</title>
        <authorList>
            <person name="Martin F."/>
            <person name="Aerts A."/>
            <person name="Ahren D."/>
            <person name="Brun A."/>
            <person name="Danchin E.G.J."/>
            <person name="Duchaussoy F."/>
            <person name="Gibon J."/>
            <person name="Kohler A."/>
            <person name="Lindquist E."/>
            <person name="Pereda V."/>
            <person name="Salamov A."/>
            <person name="Shapiro H.J."/>
            <person name="Wuyts J."/>
            <person name="Blaudez D."/>
            <person name="Buee M."/>
            <person name="Brokstein P."/>
            <person name="Canbaeck B."/>
            <person name="Cohen D."/>
            <person name="Courty P.E."/>
            <person name="Coutinho P.M."/>
            <person name="Delaruelle C."/>
            <person name="Detter J.C."/>
            <person name="Deveau A."/>
            <person name="DiFazio S."/>
            <person name="Duplessis S."/>
            <person name="Fraissinet-Tachet L."/>
            <person name="Lucic E."/>
            <person name="Frey-Klett P."/>
            <person name="Fourrey C."/>
            <person name="Feussner I."/>
            <person name="Gay G."/>
            <person name="Grimwood J."/>
            <person name="Hoegger P.J."/>
            <person name="Jain P."/>
            <person name="Kilaru S."/>
            <person name="Labbe J."/>
            <person name="Lin Y.C."/>
            <person name="Legue V."/>
            <person name="Le Tacon F."/>
            <person name="Marmeisse R."/>
            <person name="Melayah D."/>
            <person name="Montanini B."/>
            <person name="Muratet M."/>
            <person name="Nehls U."/>
            <person name="Niculita-Hirzel H."/>
            <person name="Oudot-Le Secq M.P."/>
            <person name="Peter M."/>
            <person name="Quesneville H."/>
            <person name="Rajashekar B."/>
            <person name="Reich M."/>
            <person name="Rouhier N."/>
            <person name="Schmutz J."/>
            <person name="Yin T."/>
            <person name="Chalot M."/>
            <person name="Henrissat B."/>
            <person name="Kuees U."/>
            <person name="Lucas S."/>
            <person name="Van de Peer Y."/>
            <person name="Podila G.K."/>
            <person name="Polle A."/>
            <person name="Pukkila P.J."/>
            <person name="Richardson P.M."/>
            <person name="Rouze P."/>
            <person name="Sanders I.R."/>
            <person name="Stajich J.E."/>
            <person name="Tunlid A."/>
            <person name="Tuskan G."/>
            <person name="Grigoriev I.V."/>
        </authorList>
    </citation>
    <scope>NUCLEOTIDE SEQUENCE [LARGE SCALE GENOMIC DNA]</scope>
    <source>
        <strain evidence="2">S238N-H82 / ATCC MYA-4686</strain>
    </source>
</reference>
<protein>
    <submittedName>
        <fullName evidence="1">Predicted protein</fullName>
    </submittedName>
</protein>
<dbReference type="Gene3D" id="3.80.10.10">
    <property type="entry name" value="Ribonuclease Inhibitor"/>
    <property type="match status" value="1"/>
</dbReference>
<dbReference type="OrthoDB" id="3541472at2759"/>
<gene>
    <name evidence="1" type="ORF">LACBIDRAFT_295928</name>
</gene>
<dbReference type="Proteomes" id="UP000001194">
    <property type="component" value="Unassembled WGS sequence"/>
</dbReference>
<dbReference type="InterPro" id="IPR032675">
    <property type="entry name" value="LRR_dom_sf"/>
</dbReference>
<dbReference type="RefSeq" id="XP_001889679.1">
    <property type="nucleotide sequence ID" value="XM_001889644.1"/>
</dbReference>
<dbReference type="AlphaFoldDB" id="B0E0D8"/>
<dbReference type="EMBL" id="DS547160">
    <property type="protein sequence ID" value="EDQ99702.1"/>
    <property type="molecule type" value="Genomic_DNA"/>
</dbReference>
<name>B0E0D8_LACBS</name>
<proteinExistence type="predicted"/>
<dbReference type="STRING" id="486041.B0E0D8"/>
<dbReference type="GeneID" id="6085314"/>
<evidence type="ECO:0000313" key="1">
    <source>
        <dbReference type="EMBL" id="EDQ99702.1"/>
    </source>
</evidence>
<accession>B0E0D8</accession>
<dbReference type="InParanoid" id="B0E0D8"/>
<dbReference type="HOGENOM" id="CLU_024210_0_0_1"/>
<sequence>MSTLDSLAPELIQRIVTELGNNVTDLRLVCKRMSSVLESHVLGSITIDITKLRLDVGISQLTTLATQGNHTATATHDLHIRNLCPLKDPFDRSPTWVLDPVTEKWGEKPPTPCPPEGKIAEEKMQAMLQVAIASLSNLRTLKYDSEWTPKAVMNAVKTLPLLESLELIVGSSNTADLQLQSLRNLQSLMISAPNNDYFMNIIEPISLLVAKSPNLHTLHVGPTYGPAASLHQLLRHCRPNLVLPLKHLGLQGVSVKLDSITLPHFRRLTSLTLHHYTTSESDSDRACVDKAESSRPDEIWAMLKTTDVRLTGIDVNQIPTSLLDYISSYSGLKKLRLARIDFETQEQSDLAAIQFYNTCLDKHTSSLEELVVKAEYEGGWCLGDEALVVISLCKKLKILEGCLVSAALADAVKSLIDLTTQLPRMEKLTVHPADLEAFRSYMCGYLSMAHSEDVTTRLSKCIGEYEVNEFSNPVPLILVDSKKFMMTPSEGAGGALRYRCDSMASPKKHRGVHGIMQTAVLDSTMFLQLLLDHDHVYPRFPSAGTYPANRCRAYSNRTFSDRLPLTLQSLDLMLAYHNSRRWRRRAITQRQTHDLHIRNLCPSKDPSEYRGTGRATARFIPSGSEDCRGKDAGHASGGHRLFKLALSNLRSLKWNIGEYDSKWTPTCRKNPGSLIRQITDGGRPGMEGRFSTLLRKTCTANFLRATK</sequence>
<dbReference type="SUPFAM" id="SSF52047">
    <property type="entry name" value="RNI-like"/>
    <property type="match status" value="1"/>
</dbReference>
<evidence type="ECO:0000313" key="2">
    <source>
        <dbReference type="Proteomes" id="UP000001194"/>
    </source>
</evidence>
<keyword evidence="2" id="KW-1185">Reference proteome</keyword>